<dbReference type="InterPro" id="IPR017938">
    <property type="entry name" value="Riboflavin_synthase-like_b-brl"/>
</dbReference>
<dbReference type="GO" id="GO:0006952">
    <property type="term" value="P:defense response"/>
    <property type="evidence" value="ECO:0007669"/>
    <property type="project" value="TreeGrafter"/>
</dbReference>
<feature type="domain" description="FAD-binding FR-type" evidence="10">
    <location>
        <begin position="283"/>
        <end position="413"/>
    </location>
</feature>
<dbReference type="SFLD" id="SFLDG01169">
    <property type="entry name" value="NADPH_oxidase_subgroup_(NOX)"/>
    <property type="match status" value="1"/>
</dbReference>
<accession>A0A4S8LDE9</accession>
<dbReference type="PROSITE" id="PS51384">
    <property type="entry name" value="FAD_FR"/>
    <property type="match status" value="1"/>
</dbReference>
<reference evidence="11 12" key="1">
    <citation type="journal article" date="2019" name="Nat. Ecol. Evol.">
        <title>Megaphylogeny resolves global patterns of mushroom evolution.</title>
        <authorList>
            <person name="Varga T."/>
            <person name="Krizsan K."/>
            <person name="Foldi C."/>
            <person name="Dima B."/>
            <person name="Sanchez-Garcia M."/>
            <person name="Sanchez-Ramirez S."/>
            <person name="Szollosi G.J."/>
            <person name="Szarkandi J.G."/>
            <person name="Papp V."/>
            <person name="Albert L."/>
            <person name="Andreopoulos W."/>
            <person name="Angelini C."/>
            <person name="Antonin V."/>
            <person name="Barry K.W."/>
            <person name="Bougher N.L."/>
            <person name="Buchanan P."/>
            <person name="Buyck B."/>
            <person name="Bense V."/>
            <person name="Catcheside P."/>
            <person name="Chovatia M."/>
            <person name="Cooper J."/>
            <person name="Damon W."/>
            <person name="Desjardin D."/>
            <person name="Finy P."/>
            <person name="Geml J."/>
            <person name="Haridas S."/>
            <person name="Hughes K."/>
            <person name="Justo A."/>
            <person name="Karasinski D."/>
            <person name="Kautmanova I."/>
            <person name="Kiss B."/>
            <person name="Kocsube S."/>
            <person name="Kotiranta H."/>
            <person name="LaButti K.M."/>
            <person name="Lechner B.E."/>
            <person name="Liimatainen K."/>
            <person name="Lipzen A."/>
            <person name="Lukacs Z."/>
            <person name="Mihaltcheva S."/>
            <person name="Morgado L.N."/>
            <person name="Niskanen T."/>
            <person name="Noordeloos M.E."/>
            <person name="Ohm R.A."/>
            <person name="Ortiz-Santana B."/>
            <person name="Ovrebo C."/>
            <person name="Racz N."/>
            <person name="Riley R."/>
            <person name="Savchenko A."/>
            <person name="Shiryaev A."/>
            <person name="Soop K."/>
            <person name="Spirin V."/>
            <person name="Szebenyi C."/>
            <person name="Tomsovsky M."/>
            <person name="Tulloss R.E."/>
            <person name="Uehling J."/>
            <person name="Grigoriev I.V."/>
            <person name="Vagvolgyi C."/>
            <person name="Papp T."/>
            <person name="Martin F.M."/>
            <person name="Miettinen O."/>
            <person name="Hibbett D.S."/>
            <person name="Nagy L.G."/>
        </authorList>
    </citation>
    <scope>NUCLEOTIDE SEQUENCE [LARGE SCALE GENOMIC DNA]</scope>
    <source>
        <strain evidence="11 12">CBS 962.96</strain>
    </source>
</reference>
<protein>
    <submittedName>
        <fullName evidence="11">NADPH oxidase isoform 2</fullName>
    </submittedName>
</protein>
<dbReference type="CDD" id="cd06186">
    <property type="entry name" value="NOX_Duox_like_FAD_NADP"/>
    <property type="match status" value="1"/>
</dbReference>
<dbReference type="InterPro" id="IPR039261">
    <property type="entry name" value="FNR_nucleotide-bd"/>
</dbReference>
<dbReference type="Gene3D" id="3.40.50.80">
    <property type="entry name" value="Nucleotide-binding domain of ferredoxin-NADP reductase (FNR) module"/>
    <property type="match status" value="1"/>
</dbReference>
<dbReference type="GO" id="GO:0043020">
    <property type="term" value="C:NADPH oxidase complex"/>
    <property type="evidence" value="ECO:0007669"/>
    <property type="project" value="TreeGrafter"/>
</dbReference>
<keyword evidence="2 9" id="KW-0812">Transmembrane</keyword>
<keyword evidence="5" id="KW-0560">Oxidoreductase</keyword>
<feature type="region of interest" description="Disordered" evidence="8">
    <location>
        <begin position="572"/>
        <end position="592"/>
    </location>
</feature>
<dbReference type="EMBL" id="ML179472">
    <property type="protein sequence ID" value="THU86914.1"/>
    <property type="molecule type" value="Genomic_DNA"/>
</dbReference>
<evidence type="ECO:0000313" key="11">
    <source>
        <dbReference type="EMBL" id="THU86914.1"/>
    </source>
</evidence>
<evidence type="ECO:0000256" key="2">
    <source>
        <dbReference type="ARBA" id="ARBA00022692"/>
    </source>
</evidence>
<dbReference type="Proteomes" id="UP000297245">
    <property type="component" value="Unassembled WGS sequence"/>
</dbReference>
<dbReference type="Pfam" id="PF08022">
    <property type="entry name" value="FAD_binding_8"/>
    <property type="match status" value="1"/>
</dbReference>
<feature type="transmembrane region" description="Helical" evidence="9">
    <location>
        <begin position="201"/>
        <end position="218"/>
    </location>
</feature>
<name>A0A4S8LDE9_DENBC</name>
<evidence type="ECO:0000256" key="4">
    <source>
        <dbReference type="ARBA" id="ARBA00022989"/>
    </source>
</evidence>
<dbReference type="GO" id="GO:0016175">
    <property type="term" value="F:superoxide-generating NAD(P)H oxidase activity"/>
    <property type="evidence" value="ECO:0007669"/>
    <property type="project" value="TreeGrafter"/>
</dbReference>
<feature type="transmembrane region" description="Helical" evidence="9">
    <location>
        <begin position="141"/>
        <end position="160"/>
    </location>
</feature>
<evidence type="ECO:0000256" key="1">
    <source>
        <dbReference type="ARBA" id="ARBA00004141"/>
    </source>
</evidence>
<evidence type="ECO:0000259" key="10">
    <source>
        <dbReference type="PROSITE" id="PS51384"/>
    </source>
</evidence>
<evidence type="ECO:0000256" key="3">
    <source>
        <dbReference type="ARBA" id="ARBA00022982"/>
    </source>
</evidence>
<keyword evidence="6" id="KW-0406">Ion transport</keyword>
<evidence type="ECO:0000256" key="5">
    <source>
        <dbReference type="ARBA" id="ARBA00023002"/>
    </source>
</evidence>
<dbReference type="Pfam" id="PF01794">
    <property type="entry name" value="Ferric_reduct"/>
    <property type="match status" value="1"/>
</dbReference>
<feature type="transmembrane region" description="Helical" evidence="9">
    <location>
        <begin position="56"/>
        <end position="79"/>
    </location>
</feature>
<evidence type="ECO:0000313" key="12">
    <source>
        <dbReference type="Proteomes" id="UP000297245"/>
    </source>
</evidence>
<dbReference type="PANTHER" id="PTHR11972:SF153">
    <property type="entry name" value="SUPEROXIDE-GENERATING NADPH OXIDASE HEAVY CHAIN SUBUNIT A"/>
    <property type="match status" value="1"/>
</dbReference>
<feature type="region of interest" description="Disordered" evidence="8">
    <location>
        <begin position="505"/>
        <end position="531"/>
    </location>
</feature>
<dbReference type="Pfam" id="PF08030">
    <property type="entry name" value="NAD_binding_6"/>
    <property type="match status" value="1"/>
</dbReference>
<dbReference type="GO" id="GO:0006811">
    <property type="term" value="P:monoatomic ion transport"/>
    <property type="evidence" value="ECO:0007669"/>
    <property type="project" value="UniProtKB-KW"/>
</dbReference>
<dbReference type="GO" id="GO:0042554">
    <property type="term" value="P:superoxide anion generation"/>
    <property type="evidence" value="ECO:0007669"/>
    <property type="project" value="TreeGrafter"/>
</dbReference>
<dbReference type="InterPro" id="IPR050369">
    <property type="entry name" value="RBOH/FRE"/>
</dbReference>
<dbReference type="Gene3D" id="2.40.30.10">
    <property type="entry name" value="Translation factors"/>
    <property type="match status" value="1"/>
</dbReference>
<evidence type="ECO:0000256" key="6">
    <source>
        <dbReference type="ARBA" id="ARBA00023065"/>
    </source>
</evidence>
<dbReference type="InterPro" id="IPR017927">
    <property type="entry name" value="FAD-bd_FR_type"/>
</dbReference>
<evidence type="ECO:0000256" key="9">
    <source>
        <dbReference type="SAM" id="Phobius"/>
    </source>
</evidence>
<comment type="subcellular location">
    <subcellularLocation>
        <location evidence="1">Membrane</location>
        <topology evidence="1">Multi-pass membrane protein</topology>
    </subcellularLocation>
</comment>
<dbReference type="AlphaFoldDB" id="A0A4S8LDE9"/>
<feature type="transmembrane region" description="Helical" evidence="9">
    <location>
        <begin position="99"/>
        <end position="120"/>
    </location>
</feature>
<dbReference type="InterPro" id="IPR013112">
    <property type="entry name" value="FAD-bd_8"/>
</dbReference>
<keyword evidence="6" id="KW-0813">Transport</keyword>
<keyword evidence="7 9" id="KW-0472">Membrane</keyword>
<evidence type="ECO:0000256" key="8">
    <source>
        <dbReference type="SAM" id="MobiDB-lite"/>
    </source>
</evidence>
<gene>
    <name evidence="11" type="ORF">K435DRAFT_763065</name>
</gene>
<feature type="transmembrane region" description="Helical" evidence="9">
    <location>
        <begin position="230"/>
        <end position="247"/>
    </location>
</feature>
<sequence>MDPSLAGSSRNSELRVLQTDSLSLSALTTLREPPTKPWSLIRSIESWLVLRGGAKFLFWLSWVLFHLLVFGLGFVSYQLSDNRVNARSLFGTTYALSGATSLVLHIDVIFILFPVCRNLISFLRSRMSGLNTIIPFDQAVTFHEATGWSMIFFSLIHIVSHEINFMKLVLRDPLITNRNGHTSTSRLGAFFTLNFATGPGLTGWLMVLFLGIMTGYAMKRMRERRYERFWYSHHLFVLVFALWQLHGMFCLIKPDREPYCSWKNVGVFWRFWIAGGTIWIIERVLREIRSRHITYITKVILHPSSVVELRIKKQKTRYLGAGQHIYISCPEISYFQWHPFMITSSPEEDYLSVHVEVRGDWTSALAKAVGCELRGNELGIEVLVRTWTNTPGMPNKTLPRVMVDGPFGSGERSYLKYDTVLMVGVGMEVVPFASILKSVWYQMNSFNHNNLDRSTPTRLTKVYLFWVTPDISPLEWFHSLLQAIEEQDVTYKIEIDVYLTGRLTDSESESRSGSGSGSGKDSETPTRYGKPDWEKVFGGLVERHSGTDVGVFHCGTQTSSKELRSLCDKWSDPLPSGTRFSYNKGELFSPSG</sequence>
<evidence type="ECO:0000256" key="7">
    <source>
        <dbReference type="ARBA" id="ARBA00023136"/>
    </source>
</evidence>
<dbReference type="OrthoDB" id="167398at2759"/>
<dbReference type="PANTHER" id="PTHR11972">
    <property type="entry name" value="NADPH OXIDASE"/>
    <property type="match status" value="1"/>
</dbReference>
<dbReference type="InterPro" id="IPR013130">
    <property type="entry name" value="Fe3_Rdtase_TM_dom"/>
</dbReference>
<keyword evidence="3" id="KW-0249">Electron transport</keyword>
<keyword evidence="4 9" id="KW-1133">Transmembrane helix</keyword>
<dbReference type="SUPFAM" id="SSF63380">
    <property type="entry name" value="Riboflavin synthase domain-like"/>
    <property type="match status" value="1"/>
</dbReference>
<feature type="transmembrane region" description="Helical" evidence="9">
    <location>
        <begin position="267"/>
        <end position="285"/>
    </location>
</feature>
<keyword evidence="12" id="KW-1185">Reference proteome</keyword>
<proteinExistence type="predicted"/>
<dbReference type="InterPro" id="IPR000778">
    <property type="entry name" value="Cyt_b245_heavy_chain"/>
</dbReference>
<dbReference type="InterPro" id="IPR013121">
    <property type="entry name" value="Fe_red_NAD-bd_6"/>
</dbReference>
<feature type="compositionally biased region" description="Basic and acidic residues" evidence="8">
    <location>
        <begin position="520"/>
        <end position="531"/>
    </location>
</feature>
<organism evidence="11 12">
    <name type="scientific">Dendrothele bispora (strain CBS 962.96)</name>
    <dbReference type="NCBI Taxonomy" id="1314807"/>
    <lineage>
        <taxon>Eukaryota</taxon>
        <taxon>Fungi</taxon>
        <taxon>Dikarya</taxon>
        <taxon>Basidiomycota</taxon>
        <taxon>Agaricomycotina</taxon>
        <taxon>Agaricomycetes</taxon>
        <taxon>Agaricomycetidae</taxon>
        <taxon>Agaricales</taxon>
        <taxon>Agaricales incertae sedis</taxon>
        <taxon>Dendrothele</taxon>
    </lineage>
</organism>
<dbReference type="PRINTS" id="PR00466">
    <property type="entry name" value="GP91PHOX"/>
</dbReference>